<dbReference type="SUPFAM" id="SSF88723">
    <property type="entry name" value="PIN domain-like"/>
    <property type="match status" value="1"/>
</dbReference>
<evidence type="ECO:0000256" key="1">
    <source>
        <dbReference type="ARBA" id="ARBA00022722"/>
    </source>
</evidence>
<accession>A0ABR6BIX2</accession>
<keyword evidence="2" id="KW-0479">Metal-binding</keyword>
<name>A0ABR6BIX2_9PSEU</name>
<dbReference type="Pfam" id="PF13470">
    <property type="entry name" value="PIN_3"/>
    <property type="match status" value="1"/>
</dbReference>
<evidence type="ECO:0000313" key="6">
    <source>
        <dbReference type="EMBL" id="MBA8926816.1"/>
    </source>
</evidence>
<keyword evidence="7" id="KW-1185">Reference proteome</keyword>
<dbReference type="EMBL" id="JACJID010000003">
    <property type="protein sequence ID" value="MBA8926816.1"/>
    <property type="molecule type" value="Genomic_DNA"/>
</dbReference>
<dbReference type="RefSeq" id="WP_182838028.1">
    <property type="nucleotide sequence ID" value="NZ_BAAABQ010000091.1"/>
</dbReference>
<comment type="caution">
    <text evidence="6">The sequence shown here is derived from an EMBL/GenBank/DDBJ whole genome shotgun (WGS) entry which is preliminary data.</text>
</comment>
<evidence type="ECO:0000259" key="5">
    <source>
        <dbReference type="Pfam" id="PF13470"/>
    </source>
</evidence>
<evidence type="ECO:0000256" key="2">
    <source>
        <dbReference type="ARBA" id="ARBA00022723"/>
    </source>
</evidence>
<sequence>MFTALLDTCTLWPSLRRDFLLSLAIEGLYRPVWSTVILEELEYEEARKLVSRGSTPEDAEQRARYLITRMHTAFNDALVEGWEALEGSYGLPDPNDEHVLAAAVVANAGAIVTENLTDFPVDKVPSTIDVIPPHVFAANTVEVSPGHAFAAVKEIAQRSGRSGPPLTPADIVTRLESRYRMYDAANLLRPLL</sequence>
<dbReference type="Proteomes" id="UP000517916">
    <property type="component" value="Unassembled WGS sequence"/>
</dbReference>
<reference evidence="6 7" key="1">
    <citation type="submission" date="2020-08" db="EMBL/GenBank/DDBJ databases">
        <title>Genomic Encyclopedia of Archaeal and Bacterial Type Strains, Phase II (KMG-II): from individual species to whole genera.</title>
        <authorList>
            <person name="Goeker M."/>
        </authorList>
    </citation>
    <scope>NUCLEOTIDE SEQUENCE [LARGE SCALE GENOMIC DNA]</scope>
    <source>
        <strain evidence="6 7">DSM 43850</strain>
    </source>
</reference>
<evidence type="ECO:0000313" key="7">
    <source>
        <dbReference type="Proteomes" id="UP000517916"/>
    </source>
</evidence>
<organism evidence="6 7">
    <name type="scientific">Kutzneria viridogrisea</name>
    <dbReference type="NCBI Taxonomy" id="47990"/>
    <lineage>
        <taxon>Bacteria</taxon>
        <taxon>Bacillati</taxon>
        <taxon>Actinomycetota</taxon>
        <taxon>Actinomycetes</taxon>
        <taxon>Pseudonocardiales</taxon>
        <taxon>Pseudonocardiaceae</taxon>
        <taxon>Kutzneria</taxon>
    </lineage>
</organism>
<keyword evidence="3" id="KW-0378">Hydrolase</keyword>
<dbReference type="InterPro" id="IPR029060">
    <property type="entry name" value="PIN-like_dom_sf"/>
</dbReference>
<protein>
    <submittedName>
        <fullName evidence="6">Nucleic acid-binding protein</fullName>
    </submittedName>
</protein>
<proteinExistence type="predicted"/>
<evidence type="ECO:0000256" key="4">
    <source>
        <dbReference type="ARBA" id="ARBA00022842"/>
    </source>
</evidence>
<feature type="domain" description="PIN" evidence="5">
    <location>
        <begin position="4"/>
        <end position="115"/>
    </location>
</feature>
<gene>
    <name evidence="6" type="ORF">BC739_004022</name>
</gene>
<keyword evidence="1" id="KW-0540">Nuclease</keyword>
<evidence type="ECO:0000256" key="3">
    <source>
        <dbReference type="ARBA" id="ARBA00022801"/>
    </source>
</evidence>
<keyword evidence="4" id="KW-0460">Magnesium</keyword>
<dbReference type="InterPro" id="IPR002716">
    <property type="entry name" value="PIN_dom"/>
</dbReference>